<dbReference type="Proteomes" id="UP001597375">
    <property type="component" value="Unassembled WGS sequence"/>
</dbReference>
<protein>
    <recommendedName>
        <fullName evidence="3">Piwi domain-containing protein</fullName>
    </recommendedName>
</protein>
<dbReference type="RefSeq" id="WP_386820158.1">
    <property type="nucleotide sequence ID" value="NZ_JBHUIT010000017.1"/>
</dbReference>
<dbReference type="InterPro" id="IPR012337">
    <property type="entry name" value="RNaseH-like_sf"/>
</dbReference>
<comment type="caution">
    <text evidence="1">The sequence shown here is derived from an EMBL/GenBank/DDBJ whole genome shotgun (WGS) entry which is preliminary data.</text>
</comment>
<evidence type="ECO:0000313" key="1">
    <source>
        <dbReference type="EMBL" id="MFD2256869.1"/>
    </source>
</evidence>
<accession>A0ABW5D8X5</accession>
<organism evidence="1 2">
    <name type="scientific">Luteolibacter algae</name>
    <dbReference type="NCBI Taxonomy" id="454151"/>
    <lineage>
        <taxon>Bacteria</taxon>
        <taxon>Pseudomonadati</taxon>
        <taxon>Verrucomicrobiota</taxon>
        <taxon>Verrucomicrobiia</taxon>
        <taxon>Verrucomicrobiales</taxon>
        <taxon>Verrucomicrobiaceae</taxon>
        <taxon>Luteolibacter</taxon>
    </lineage>
</organism>
<dbReference type="Gene3D" id="3.30.420.10">
    <property type="entry name" value="Ribonuclease H-like superfamily/Ribonuclease H"/>
    <property type="match status" value="1"/>
</dbReference>
<dbReference type="InterPro" id="IPR036397">
    <property type="entry name" value="RNaseH_sf"/>
</dbReference>
<gene>
    <name evidence="1" type="ORF">ACFSSA_09290</name>
</gene>
<sequence length="479" mass="54308">MKTNSRNTVMKLGKPSVSSEWFEEPPITFANGHEHIDPKVGIPLYGPASLGTSRHKNEVHIGFIGTGEGIEKAMRFYEACCDGVDGDDQHEPFPGCKADIGYRCELRMDDAFNEKITQIELSELLKIREGKQRFTETLELLVEKLRLITQEHEHPVDYVVVVVPPAIYDKCRVADYHQKDVGMVHRDLRRAFKARAMEYHKATQLIQERTMSADAVARDLDHKSERAWNLFNGLYFKVDGLPWGPAKLPPASCFVGVSFYRPLGSASTLRTSLVQAFDENGEGLVLRGHSFHWDEKKDGKTPHLTEEHAALLIDDVLTQYEKLRRQRPTRVVVHKSSRFDPAETSGFQSSLQKVSQCDLVALRPTSEIRLIRAGSYPALRGTSFNIADISFLYTTGYIPFLGRFPQGHVPSPLELADHIGDTSRSQLLREVLILTKMNWNSARMYGLMPITVRFSRLVGDILREVPEDATPHPKYKFYV</sequence>
<evidence type="ECO:0000313" key="2">
    <source>
        <dbReference type="Proteomes" id="UP001597375"/>
    </source>
</evidence>
<proteinExistence type="predicted"/>
<dbReference type="SUPFAM" id="SSF53098">
    <property type="entry name" value="Ribonuclease H-like"/>
    <property type="match status" value="1"/>
</dbReference>
<evidence type="ECO:0008006" key="3">
    <source>
        <dbReference type="Google" id="ProtNLM"/>
    </source>
</evidence>
<name>A0ABW5D8X5_9BACT</name>
<keyword evidence="2" id="KW-1185">Reference proteome</keyword>
<reference evidence="2" key="1">
    <citation type="journal article" date="2019" name="Int. J. Syst. Evol. Microbiol.">
        <title>The Global Catalogue of Microorganisms (GCM) 10K type strain sequencing project: providing services to taxonomists for standard genome sequencing and annotation.</title>
        <authorList>
            <consortium name="The Broad Institute Genomics Platform"/>
            <consortium name="The Broad Institute Genome Sequencing Center for Infectious Disease"/>
            <person name="Wu L."/>
            <person name="Ma J."/>
        </authorList>
    </citation>
    <scope>NUCLEOTIDE SEQUENCE [LARGE SCALE GENOMIC DNA]</scope>
    <source>
        <strain evidence="2">CGMCC 4.7106</strain>
    </source>
</reference>
<dbReference type="EMBL" id="JBHUIT010000017">
    <property type="protein sequence ID" value="MFD2256869.1"/>
    <property type="molecule type" value="Genomic_DNA"/>
</dbReference>